<feature type="domain" description="MAM" evidence="5">
    <location>
        <begin position="198"/>
        <end position="266"/>
    </location>
</feature>
<feature type="domain" description="MAM" evidence="5">
    <location>
        <begin position="26"/>
        <end position="169"/>
    </location>
</feature>
<proteinExistence type="predicted"/>
<comment type="caution">
    <text evidence="2">Lacks conserved residue(s) required for the propagation of feature annotation.</text>
</comment>
<dbReference type="CDD" id="cd06263">
    <property type="entry name" value="MAM"/>
    <property type="match status" value="1"/>
</dbReference>
<evidence type="ECO:0000256" key="1">
    <source>
        <dbReference type="ARBA" id="ARBA00023157"/>
    </source>
</evidence>
<dbReference type="InterPro" id="IPR013320">
    <property type="entry name" value="ConA-like_dom_sf"/>
</dbReference>
<evidence type="ECO:0008006" key="7">
    <source>
        <dbReference type="Google" id="ProtNLM"/>
    </source>
</evidence>
<dbReference type="InterPro" id="IPR000742">
    <property type="entry name" value="EGF"/>
</dbReference>
<dbReference type="PANTHER" id="PTHR23282:SF147">
    <property type="entry name" value="MAM DOMAIN-CONTAINING PROTEIN"/>
    <property type="match status" value="1"/>
</dbReference>
<dbReference type="GO" id="GO:0005509">
    <property type="term" value="F:calcium ion binding"/>
    <property type="evidence" value="ECO:0007669"/>
    <property type="project" value="InterPro"/>
</dbReference>
<dbReference type="SMART" id="SM00179">
    <property type="entry name" value="EGF_CA"/>
    <property type="match status" value="2"/>
</dbReference>
<reference evidence="6" key="1">
    <citation type="journal article" date="2008" name="Nature">
        <title>The amphioxus genome and the evolution of the chordate karyotype.</title>
        <authorList>
            <consortium name="US DOE Joint Genome Institute (JGI-PGF)"/>
            <person name="Putnam N.H."/>
            <person name="Butts T."/>
            <person name="Ferrier D.E.K."/>
            <person name="Furlong R.F."/>
            <person name="Hellsten U."/>
            <person name="Kawashima T."/>
            <person name="Robinson-Rechavi M."/>
            <person name="Shoguchi E."/>
            <person name="Terry A."/>
            <person name="Yu J.-K."/>
            <person name="Benito-Gutierrez E.L."/>
            <person name="Dubchak I."/>
            <person name="Garcia-Fernandez J."/>
            <person name="Gibson-Brown J.J."/>
            <person name="Grigoriev I.V."/>
            <person name="Horton A.C."/>
            <person name="de Jong P.J."/>
            <person name="Jurka J."/>
            <person name="Kapitonov V.V."/>
            <person name="Kohara Y."/>
            <person name="Kuroki Y."/>
            <person name="Lindquist E."/>
            <person name="Lucas S."/>
            <person name="Osoegawa K."/>
            <person name="Pennacchio L.A."/>
            <person name="Salamov A.A."/>
            <person name="Satou Y."/>
            <person name="Sauka-Spengler T."/>
            <person name="Schmutz J."/>
            <person name="Shin-I T."/>
            <person name="Toyoda A."/>
            <person name="Bronner-Fraser M."/>
            <person name="Fujiyama A."/>
            <person name="Holland L.Z."/>
            <person name="Holland P.W.H."/>
            <person name="Satoh N."/>
            <person name="Rokhsar D.S."/>
        </authorList>
    </citation>
    <scope>NUCLEOTIDE SEQUENCE [LARGE SCALE GENOMIC DNA]</scope>
    <source>
        <strain evidence="6">S238N-H82</strain>
        <tissue evidence="6">Testes</tissue>
    </source>
</reference>
<dbReference type="Gene3D" id="2.60.120.200">
    <property type="match status" value="3"/>
</dbReference>
<evidence type="ECO:0000259" key="5">
    <source>
        <dbReference type="PROSITE" id="PS50060"/>
    </source>
</evidence>
<dbReference type="Gene3D" id="2.10.25.10">
    <property type="entry name" value="Laminin"/>
    <property type="match status" value="2"/>
</dbReference>
<dbReference type="SMART" id="SM00137">
    <property type="entry name" value="MAM"/>
    <property type="match status" value="1"/>
</dbReference>
<keyword evidence="3" id="KW-0812">Transmembrane</keyword>
<dbReference type="InterPro" id="IPR051560">
    <property type="entry name" value="MAM_domain-containing"/>
</dbReference>
<keyword evidence="3" id="KW-0472">Membrane</keyword>
<evidence type="ECO:0000313" key="6">
    <source>
        <dbReference type="EMBL" id="EEN67118.1"/>
    </source>
</evidence>
<keyword evidence="2" id="KW-0245">EGF-like domain</keyword>
<gene>
    <name evidence="6" type="ORF">BRAFLDRAFT_70466</name>
</gene>
<dbReference type="GO" id="GO:0016020">
    <property type="term" value="C:membrane"/>
    <property type="evidence" value="ECO:0007669"/>
    <property type="project" value="InterPro"/>
</dbReference>
<dbReference type="InterPro" id="IPR000998">
    <property type="entry name" value="MAM_dom"/>
</dbReference>
<keyword evidence="3" id="KW-1133">Transmembrane helix</keyword>
<sequence length="723" mass="77683">MIAVTTAPSGMLRDRRMFRWDLPHQEWDRTLQAFERNSELARAKLRSMMTHEEQGHYMYIEASDPRQQGDIARLTFPTYRLYGGSQCLLFWTHMYGLHTGTLRVSVKVGNTTSEIWTRSGNQGNQWFSVAVSISTTGSYQVIFEGVRGSGVRGDIAIDDVSILQEACPEANANTSLSWFDFYDEKELDGHDSDRIAGTLRVSVKVGNTTTEIWSRSGNQGNQWFSVAVSIPVTGSYQVIFEGVIRSGYYSDIAIDDVSILQGACPGPLRVSAKAGNTTTELWSRSGNQGNQWFSVNVSIPVTGRYQVIFEAVIGRRYYGDIAIDDVSILQEACPDIDGCSPNPCVTRAQCTDVIAPGIGFRCTCWTGYVGDGLKSGTGCTGEIPTDVHRTHVSARPPVLTSQPRVQELHVRVGPDMREMVVKMDLDVQGLFVPVGRDMWEMDLKTGLGVQASCADVPAPGTGATCTCPDGYGGNGRRDGTGCTDNDGCSPSPCVAQAICTDVPAPDVGATCNCTDGYVGDGRKNGTGCTDIDGCSPSPCVAQARCIDVPAPGTGARCLFTDGIKGNGSQGGTSSTVDDGGHRTSANHILMPVAGMIGLGAVLALLLVVLVTAVAVNVVLKRRLASVKSKRGANGTTIQNSAFDDTYTDTRTNRPNNDGAYCDVIDDNITKRRGPAYGISQHGVNNTSNVGGGEGIYQTLDPRTLEKGNNEYQKLAKNRVFQQS</sequence>
<evidence type="ECO:0000256" key="2">
    <source>
        <dbReference type="PROSITE-ProRule" id="PRU00076"/>
    </source>
</evidence>
<evidence type="ECO:0000256" key="3">
    <source>
        <dbReference type="SAM" id="Phobius"/>
    </source>
</evidence>
<dbReference type="SUPFAM" id="SSF49899">
    <property type="entry name" value="Concanavalin A-like lectins/glucanases"/>
    <property type="match status" value="3"/>
</dbReference>
<feature type="domain" description="EGF-like" evidence="4">
    <location>
        <begin position="484"/>
        <end position="520"/>
    </location>
</feature>
<dbReference type="PROSITE" id="PS50026">
    <property type="entry name" value="EGF_3"/>
    <property type="match status" value="3"/>
</dbReference>
<dbReference type="AlphaFoldDB" id="C3XY64"/>
<dbReference type="SMART" id="SM00181">
    <property type="entry name" value="EGF"/>
    <property type="match status" value="2"/>
</dbReference>
<dbReference type="SUPFAM" id="SSF57196">
    <property type="entry name" value="EGF/Laminin"/>
    <property type="match status" value="1"/>
</dbReference>
<feature type="transmembrane region" description="Helical" evidence="3">
    <location>
        <begin position="592"/>
        <end position="619"/>
    </location>
</feature>
<protein>
    <recommendedName>
        <fullName evidence="7">MAM domain-containing protein</fullName>
    </recommendedName>
</protein>
<keyword evidence="1" id="KW-1015">Disulfide bond</keyword>
<dbReference type="PANTHER" id="PTHR23282">
    <property type="entry name" value="APICAL ENDOSOMAL GLYCOPROTEIN PRECURSOR"/>
    <property type="match status" value="1"/>
</dbReference>
<feature type="domain" description="EGF-like" evidence="4">
    <location>
        <begin position="335"/>
        <end position="371"/>
    </location>
</feature>
<dbReference type="InterPro" id="IPR001881">
    <property type="entry name" value="EGF-like_Ca-bd_dom"/>
</dbReference>
<feature type="domain" description="MAM" evidence="5">
    <location>
        <begin position="268"/>
        <end position="335"/>
    </location>
</feature>
<organism>
    <name type="scientific">Branchiostoma floridae</name>
    <name type="common">Florida lancelet</name>
    <name type="synonym">Amphioxus</name>
    <dbReference type="NCBI Taxonomy" id="7739"/>
    <lineage>
        <taxon>Eukaryota</taxon>
        <taxon>Metazoa</taxon>
        <taxon>Chordata</taxon>
        <taxon>Cephalochordata</taxon>
        <taxon>Leptocardii</taxon>
        <taxon>Amphioxiformes</taxon>
        <taxon>Branchiostomatidae</taxon>
        <taxon>Branchiostoma</taxon>
    </lineage>
</organism>
<dbReference type="PROSITE" id="PS50060">
    <property type="entry name" value="MAM_2"/>
    <property type="match status" value="3"/>
</dbReference>
<evidence type="ECO:0000259" key="4">
    <source>
        <dbReference type="PROSITE" id="PS50026"/>
    </source>
</evidence>
<name>C3XY64_BRAFL</name>
<accession>C3XY64</accession>
<feature type="domain" description="EGF-like" evidence="4">
    <location>
        <begin position="530"/>
        <end position="569"/>
    </location>
</feature>
<dbReference type="Pfam" id="PF00629">
    <property type="entry name" value="MAM"/>
    <property type="match status" value="3"/>
</dbReference>
<dbReference type="EMBL" id="GG666472">
    <property type="protein sequence ID" value="EEN67118.1"/>
    <property type="molecule type" value="Genomic_DNA"/>
</dbReference>
<dbReference type="InParanoid" id="C3XY64"/>